<feature type="compositionally biased region" description="Low complexity" evidence="1">
    <location>
        <begin position="649"/>
        <end position="659"/>
    </location>
</feature>
<dbReference type="PROSITE" id="PS50330">
    <property type="entry name" value="UIM"/>
    <property type="match status" value="1"/>
</dbReference>
<dbReference type="SUPFAM" id="SSF81383">
    <property type="entry name" value="F-box domain"/>
    <property type="match status" value="1"/>
</dbReference>
<sequence>MENKQSDGQKQTGLAGLPTELLIQVFSHLDPQTLEEIGLVCHRWHNLIKDNTVWYRVFVARHPRTAPVFSAAVRTKSWRMELIRRDELLAAWNNGRSTLRTYSLARDLRRPSRILADFRRGRMLAYDATMGGLLTCDISSGRGISHALCSIPAGCTTYSVGRHFMIFGRWDGSVYGSILERKNILCAGLRSMQTVPGRHNSLITASAVCRGDLPKQGLPGAFTGDIQGSIHAWDARTGECLAQIALGGLAHAQPARVAPAAVLPSGDVPPSQNAVVRLDSDGRRYLVALLSSGNVYLIENLFCVRERTERTPRISKIGLFKSPGLSADPSSWVGVQICADYGGQNVVVYNQDRFEVFPFHGESSSVLALAPGQQISLAALECGDHAMVARERSIVGGDPLLMAVVLRSGLVLIVNVRAASFVLQPLARIEPQLLRGWHDAQGAPDPAAAPITAVALTGLVVVVGFRDGAAEMYDTVSGEFCRRVSDGPSRRMRAGAGAGGAGGAGAELPVSTILLDDQSAAGLLELGPVIQFFEFGDCYSRQHHSGHRIRKKSRQREKKAVDDEIKSRVRDYEYQEAQLEREYDMVAQYNGEDTTGAEQLQMALALSASLQSSEQGENTSPGGDVTPDEMRQIERIERTEERQRREEAQVAQIAQQQEEAQARQRQEEEDLRLAIRLSLLDTGAPPAQGSSDDNRINN</sequence>
<dbReference type="GO" id="GO:0031146">
    <property type="term" value="P:SCF-dependent proteasomal ubiquitin-dependent protein catabolic process"/>
    <property type="evidence" value="ECO:0007669"/>
    <property type="project" value="TreeGrafter"/>
</dbReference>
<dbReference type="PROSITE" id="PS50181">
    <property type="entry name" value="FBOX"/>
    <property type="match status" value="1"/>
</dbReference>
<dbReference type="Pfam" id="PF12937">
    <property type="entry name" value="F-box-like"/>
    <property type="match status" value="1"/>
</dbReference>
<feature type="domain" description="F-box" evidence="2">
    <location>
        <begin position="11"/>
        <end position="57"/>
    </location>
</feature>
<comment type="caution">
    <text evidence="3">The sequence shown here is derived from an EMBL/GenBank/DDBJ whole genome shotgun (WGS) entry which is preliminary data.</text>
</comment>
<accession>A0A8H6BB88</accession>
<dbReference type="SMART" id="SM00726">
    <property type="entry name" value="UIM"/>
    <property type="match status" value="2"/>
</dbReference>
<dbReference type="InterPro" id="IPR011047">
    <property type="entry name" value="Quinoprotein_ADH-like_sf"/>
</dbReference>
<organism evidence="3 4">
    <name type="scientific">Dekkera bruxellensis</name>
    <name type="common">Brettanomyces custersii</name>
    <dbReference type="NCBI Taxonomy" id="5007"/>
    <lineage>
        <taxon>Eukaryota</taxon>
        <taxon>Fungi</taxon>
        <taxon>Dikarya</taxon>
        <taxon>Ascomycota</taxon>
        <taxon>Saccharomycotina</taxon>
        <taxon>Pichiomycetes</taxon>
        <taxon>Pichiales</taxon>
        <taxon>Pichiaceae</taxon>
        <taxon>Brettanomyces</taxon>
    </lineage>
</organism>
<dbReference type="InterPro" id="IPR001810">
    <property type="entry name" value="F-box_dom"/>
</dbReference>
<evidence type="ECO:0000259" key="2">
    <source>
        <dbReference type="PROSITE" id="PS50181"/>
    </source>
</evidence>
<dbReference type="Gene3D" id="2.130.10.10">
    <property type="entry name" value="YVTN repeat-like/Quinoprotein amine dehydrogenase"/>
    <property type="match status" value="1"/>
</dbReference>
<reference evidence="3 4" key="1">
    <citation type="journal article" date="2020" name="Appl. Microbiol. Biotechnol.">
        <title>Targeted gene deletion in Brettanomyces bruxellensis with an expression-free CRISPR-Cas9 system.</title>
        <authorList>
            <person name="Varela C."/>
            <person name="Bartel C."/>
            <person name="Onetto C."/>
            <person name="Borneman A."/>
        </authorList>
    </citation>
    <scope>NUCLEOTIDE SEQUENCE [LARGE SCALE GENOMIC DNA]</scope>
    <source>
        <strain evidence="3 4">AWRI1613</strain>
    </source>
</reference>
<dbReference type="PANTHER" id="PTHR12874:SF9">
    <property type="entry name" value="F-BOX ONLY PROTEIN 48"/>
    <property type="match status" value="1"/>
</dbReference>
<dbReference type="InterPro" id="IPR036047">
    <property type="entry name" value="F-box-like_dom_sf"/>
</dbReference>
<dbReference type="InterPro" id="IPR003903">
    <property type="entry name" value="UIM_dom"/>
</dbReference>
<dbReference type="Proteomes" id="UP000568158">
    <property type="component" value="Unassembled WGS sequence"/>
</dbReference>
<dbReference type="InterPro" id="IPR015943">
    <property type="entry name" value="WD40/YVTN_repeat-like_dom_sf"/>
</dbReference>
<name>A0A8H6BB88_DEKBR</name>
<proteinExistence type="predicted"/>
<dbReference type="Gene3D" id="1.20.1280.50">
    <property type="match status" value="1"/>
</dbReference>
<feature type="compositionally biased region" description="Basic and acidic residues" evidence="1">
    <location>
        <begin position="628"/>
        <end position="648"/>
    </location>
</feature>
<dbReference type="GO" id="GO:0005737">
    <property type="term" value="C:cytoplasm"/>
    <property type="evidence" value="ECO:0007669"/>
    <property type="project" value="TreeGrafter"/>
</dbReference>
<feature type="region of interest" description="Disordered" evidence="1">
    <location>
        <begin position="608"/>
        <end position="698"/>
    </location>
</feature>
<evidence type="ECO:0000256" key="1">
    <source>
        <dbReference type="SAM" id="MobiDB-lite"/>
    </source>
</evidence>
<dbReference type="GO" id="GO:0019005">
    <property type="term" value="C:SCF ubiquitin ligase complex"/>
    <property type="evidence" value="ECO:0007669"/>
    <property type="project" value="TreeGrafter"/>
</dbReference>
<protein>
    <recommendedName>
        <fullName evidence="2">F-box domain-containing protein</fullName>
    </recommendedName>
</protein>
<dbReference type="SUPFAM" id="SSF50998">
    <property type="entry name" value="Quinoprotein alcohol dehydrogenase-like"/>
    <property type="match status" value="1"/>
</dbReference>
<evidence type="ECO:0000313" key="4">
    <source>
        <dbReference type="Proteomes" id="UP000568158"/>
    </source>
</evidence>
<feature type="compositionally biased region" description="Basic residues" evidence="1">
    <location>
        <begin position="544"/>
        <end position="557"/>
    </location>
</feature>
<dbReference type="SMART" id="SM00256">
    <property type="entry name" value="FBOX"/>
    <property type="match status" value="1"/>
</dbReference>
<feature type="region of interest" description="Disordered" evidence="1">
    <location>
        <begin position="544"/>
        <end position="563"/>
    </location>
</feature>
<gene>
    <name evidence="3" type="ORF">HII12_003959</name>
</gene>
<dbReference type="EMBL" id="JABCYN010000034">
    <property type="protein sequence ID" value="KAF6008731.1"/>
    <property type="molecule type" value="Genomic_DNA"/>
</dbReference>
<dbReference type="PANTHER" id="PTHR12874">
    <property type="entry name" value="F-BOX ONLY PROTEIN 48-RELATED"/>
    <property type="match status" value="1"/>
</dbReference>
<dbReference type="AlphaFoldDB" id="A0A8H6BB88"/>
<evidence type="ECO:0000313" key="3">
    <source>
        <dbReference type="EMBL" id="KAF6008731.1"/>
    </source>
</evidence>